<dbReference type="EMBL" id="UINC01001705">
    <property type="protein sequence ID" value="SUZ87004.1"/>
    <property type="molecule type" value="Genomic_DNA"/>
</dbReference>
<dbReference type="GO" id="GO:0106300">
    <property type="term" value="P:protein-DNA covalent cross-linking repair"/>
    <property type="evidence" value="ECO:0007669"/>
    <property type="project" value="InterPro"/>
</dbReference>
<dbReference type="SUPFAM" id="SSF143081">
    <property type="entry name" value="BB1717-like"/>
    <property type="match status" value="1"/>
</dbReference>
<dbReference type="GO" id="GO:0003697">
    <property type="term" value="F:single-stranded DNA binding"/>
    <property type="evidence" value="ECO:0007669"/>
    <property type="project" value="InterPro"/>
</dbReference>
<comment type="similarity">
    <text evidence="1">Belongs to the SOS response-associated peptidase family.</text>
</comment>
<keyword evidence="5" id="KW-0190">Covalent protein-DNA linkage</keyword>
<dbReference type="Pfam" id="PF02586">
    <property type="entry name" value="SRAP"/>
    <property type="match status" value="1"/>
</dbReference>
<dbReference type="GO" id="GO:0006508">
    <property type="term" value="P:proteolysis"/>
    <property type="evidence" value="ECO:0007669"/>
    <property type="project" value="UniProtKB-KW"/>
</dbReference>
<keyword evidence="3" id="KW-0227">DNA damage</keyword>
<evidence type="ECO:0000256" key="3">
    <source>
        <dbReference type="ARBA" id="ARBA00022763"/>
    </source>
</evidence>
<protein>
    <recommendedName>
        <fullName evidence="9">Abasic site processing protein</fullName>
    </recommendedName>
</protein>
<evidence type="ECO:0000256" key="6">
    <source>
        <dbReference type="ARBA" id="ARBA00023125"/>
    </source>
</evidence>
<evidence type="ECO:0000256" key="2">
    <source>
        <dbReference type="ARBA" id="ARBA00022670"/>
    </source>
</evidence>
<organism evidence="8">
    <name type="scientific">marine metagenome</name>
    <dbReference type="NCBI Taxonomy" id="408172"/>
    <lineage>
        <taxon>unclassified sequences</taxon>
        <taxon>metagenomes</taxon>
        <taxon>ecological metagenomes</taxon>
    </lineage>
</organism>
<dbReference type="GO" id="GO:0016829">
    <property type="term" value="F:lyase activity"/>
    <property type="evidence" value="ECO:0007669"/>
    <property type="project" value="UniProtKB-KW"/>
</dbReference>
<keyword evidence="7" id="KW-0456">Lyase</keyword>
<evidence type="ECO:0000256" key="1">
    <source>
        <dbReference type="ARBA" id="ARBA00008136"/>
    </source>
</evidence>
<dbReference type="AlphaFoldDB" id="A0A381R721"/>
<dbReference type="InterPro" id="IPR036590">
    <property type="entry name" value="SRAP-like"/>
</dbReference>
<evidence type="ECO:0000313" key="8">
    <source>
        <dbReference type="EMBL" id="SUZ87004.1"/>
    </source>
</evidence>
<keyword evidence="6" id="KW-0238">DNA-binding</keyword>
<evidence type="ECO:0008006" key="9">
    <source>
        <dbReference type="Google" id="ProtNLM"/>
    </source>
</evidence>
<dbReference type="PANTHER" id="PTHR13604">
    <property type="entry name" value="DC12-RELATED"/>
    <property type="match status" value="1"/>
</dbReference>
<proteinExistence type="inferred from homology"/>
<name>A0A381R721_9ZZZZ</name>
<dbReference type="InterPro" id="IPR003738">
    <property type="entry name" value="SRAP"/>
</dbReference>
<evidence type="ECO:0000256" key="4">
    <source>
        <dbReference type="ARBA" id="ARBA00022801"/>
    </source>
</evidence>
<evidence type="ECO:0000256" key="7">
    <source>
        <dbReference type="ARBA" id="ARBA00023239"/>
    </source>
</evidence>
<accession>A0A381R721</accession>
<dbReference type="Gene3D" id="3.90.1680.10">
    <property type="entry name" value="SOS response associated peptidase-like"/>
    <property type="match status" value="1"/>
</dbReference>
<dbReference type="PANTHER" id="PTHR13604:SF0">
    <property type="entry name" value="ABASIC SITE PROCESSING PROTEIN HMCES"/>
    <property type="match status" value="1"/>
</dbReference>
<sequence length="222" mass="24908">MVMCGRYSLSTPEDHLVEVFDVPPLAFDYRARYNIAPSQDVPVVASDRRGTRLGLLRWGLVPAWADDPSMGSRTINARAESLLDKPSFKEAAVARRCLVPADGFYEWAAEGEGKVPYWIHSPDREPMGFAGVWERWHLQGTEPVFSMAIITVNANDQIQHLHHRMPAIVHASDREAWLDTETPVAYALSLLKPYERELGAYPVSTLVNRPANDVPECIEPLS</sequence>
<keyword evidence="4" id="KW-0378">Hydrolase</keyword>
<reference evidence="8" key="1">
    <citation type="submission" date="2018-05" db="EMBL/GenBank/DDBJ databases">
        <authorList>
            <person name="Lanie J.A."/>
            <person name="Ng W.-L."/>
            <person name="Kazmierczak K.M."/>
            <person name="Andrzejewski T.M."/>
            <person name="Davidsen T.M."/>
            <person name="Wayne K.J."/>
            <person name="Tettelin H."/>
            <person name="Glass J.I."/>
            <person name="Rusch D."/>
            <person name="Podicherti R."/>
            <person name="Tsui H.-C.T."/>
            <person name="Winkler M.E."/>
        </authorList>
    </citation>
    <scope>NUCLEOTIDE SEQUENCE</scope>
</reference>
<gene>
    <name evidence="8" type="ORF">METZ01_LOCUS39858</name>
</gene>
<evidence type="ECO:0000256" key="5">
    <source>
        <dbReference type="ARBA" id="ARBA00023124"/>
    </source>
</evidence>
<keyword evidence="2" id="KW-0645">Protease</keyword>
<dbReference type="GO" id="GO:0008233">
    <property type="term" value="F:peptidase activity"/>
    <property type="evidence" value="ECO:0007669"/>
    <property type="project" value="UniProtKB-KW"/>
</dbReference>